<feature type="domain" description="PNPLA" evidence="5">
    <location>
        <begin position="8"/>
        <end position="178"/>
    </location>
</feature>
<sequence length="291" mass="31111">MSAPRCAFVLGGGGKWGSVEVGMLRALVEAGIQPDIVLGTSIGALNGAVFAADPGPIGVMRLERLWRDIGETGFLGGPVLDRVRTAVRLRVGLNDPSAIRDIARTVLDGMSIEDLEVPFQCVAASIERAAEHWFTKGPIIDALAASAAIPGLFAPVEIDGEHFYDGGLVNSIPVDRAVELGASEIYVLQVGRVEQPLRPPTKFWEPALIAFEISRRHRFASVRDGKTGGADVHVLPSANALDFDDRRQLKWRDIGDADELAGRAYEASRDYLAEQMTATAAGVEGGLSGER</sequence>
<dbReference type="PANTHER" id="PTHR14226">
    <property type="entry name" value="NEUROPATHY TARGET ESTERASE/SWISS CHEESE D.MELANOGASTER"/>
    <property type="match status" value="1"/>
</dbReference>
<dbReference type="Gene3D" id="3.40.1090.10">
    <property type="entry name" value="Cytosolic phospholipase A2 catalytic domain"/>
    <property type="match status" value="2"/>
</dbReference>
<dbReference type="InterPro" id="IPR002641">
    <property type="entry name" value="PNPLA_dom"/>
</dbReference>
<dbReference type="InterPro" id="IPR050301">
    <property type="entry name" value="NTE"/>
</dbReference>
<evidence type="ECO:0000313" key="7">
    <source>
        <dbReference type="Proteomes" id="UP000537775"/>
    </source>
</evidence>
<proteinExistence type="predicted"/>
<name>A0A7X0FNL3_9MICO</name>
<keyword evidence="7" id="KW-1185">Reference proteome</keyword>
<keyword evidence="1 4" id="KW-0378">Hydrolase</keyword>
<dbReference type="PROSITE" id="PS51635">
    <property type="entry name" value="PNPLA"/>
    <property type="match status" value="1"/>
</dbReference>
<dbReference type="Pfam" id="PF01734">
    <property type="entry name" value="Patatin"/>
    <property type="match status" value="1"/>
</dbReference>
<dbReference type="GO" id="GO:0016787">
    <property type="term" value="F:hydrolase activity"/>
    <property type="evidence" value="ECO:0007669"/>
    <property type="project" value="UniProtKB-UniRule"/>
</dbReference>
<evidence type="ECO:0000313" key="6">
    <source>
        <dbReference type="EMBL" id="MBB6390830.1"/>
    </source>
</evidence>
<feature type="active site" description="Nucleophile" evidence="4">
    <location>
        <position position="41"/>
    </location>
</feature>
<feature type="active site" description="Proton acceptor" evidence="4">
    <location>
        <position position="165"/>
    </location>
</feature>
<organism evidence="6 7">
    <name type="scientific">Microbacterium thalassium</name>
    <dbReference type="NCBI Taxonomy" id="362649"/>
    <lineage>
        <taxon>Bacteria</taxon>
        <taxon>Bacillati</taxon>
        <taxon>Actinomycetota</taxon>
        <taxon>Actinomycetes</taxon>
        <taxon>Micrococcales</taxon>
        <taxon>Microbacteriaceae</taxon>
        <taxon>Microbacterium</taxon>
    </lineage>
</organism>
<feature type="short sequence motif" description="GXGXXG" evidence="4">
    <location>
        <begin position="12"/>
        <end position="17"/>
    </location>
</feature>
<evidence type="ECO:0000256" key="4">
    <source>
        <dbReference type="PROSITE-ProRule" id="PRU01161"/>
    </source>
</evidence>
<feature type="short sequence motif" description="GXSXG" evidence="4">
    <location>
        <begin position="39"/>
        <end position="43"/>
    </location>
</feature>
<dbReference type="AlphaFoldDB" id="A0A7X0FNL3"/>
<dbReference type="CDD" id="cd07209">
    <property type="entry name" value="Pat_hypo_Ecoli_Z1214_like"/>
    <property type="match status" value="1"/>
</dbReference>
<evidence type="ECO:0000256" key="1">
    <source>
        <dbReference type="ARBA" id="ARBA00022801"/>
    </source>
</evidence>
<dbReference type="SUPFAM" id="SSF52151">
    <property type="entry name" value="FabD/lysophospholipase-like"/>
    <property type="match status" value="1"/>
</dbReference>
<comment type="caution">
    <text evidence="6">The sequence shown here is derived from an EMBL/GenBank/DDBJ whole genome shotgun (WGS) entry which is preliminary data.</text>
</comment>
<keyword evidence="2 4" id="KW-0442">Lipid degradation</keyword>
<gene>
    <name evidence="6" type="ORF">HD594_001143</name>
</gene>
<keyword evidence="3 4" id="KW-0443">Lipid metabolism</keyword>
<dbReference type="GO" id="GO:0016042">
    <property type="term" value="P:lipid catabolic process"/>
    <property type="evidence" value="ECO:0007669"/>
    <property type="project" value="UniProtKB-UniRule"/>
</dbReference>
<protein>
    <submittedName>
        <fullName evidence="6">NTE family protein</fullName>
    </submittedName>
</protein>
<evidence type="ECO:0000256" key="3">
    <source>
        <dbReference type="ARBA" id="ARBA00023098"/>
    </source>
</evidence>
<feature type="short sequence motif" description="DGA/G" evidence="4">
    <location>
        <begin position="165"/>
        <end position="167"/>
    </location>
</feature>
<dbReference type="Proteomes" id="UP000537775">
    <property type="component" value="Unassembled WGS sequence"/>
</dbReference>
<dbReference type="EMBL" id="JACHML010000001">
    <property type="protein sequence ID" value="MBB6390830.1"/>
    <property type="molecule type" value="Genomic_DNA"/>
</dbReference>
<reference evidence="6 7" key="1">
    <citation type="submission" date="2020-08" db="EMBL/GenBank/DDBJ databases">
        <title>Sequencing the genomes of 1000 actinobacteria strains.</title>
        <authorList>
            <person name="Klenk H.-P."/>
        </authorList>
    </citation>
    <scope>NUCLEOTIDE SEQUENCE [LARGE SCALE GENOMIC DNA]</scope>
    <source>
        <strain evidence="6 7">DSM 12511</strain>
    </source>
</reference>
<dbReference type="RefSeq" id="WP_184750038.1">
    <property type="nucleotide sequence ID" value="NZ_BAAAJR010000003.1"/>
</dbReference>
<dbReference type="InterPro" id="IPR016035">
    <property type="entry name" value="Acyl_Trfase/lysoPLipase"/>
</dbReference>
<accession>A0A7X0FNL3</accession>
<evidence type="ECO:0000259" key="5">
    <source>
        <dbReference type="PROSITE" id="PS51635"/>
    </source>
</evidence>
<evidence type="ECO:0000256" key="2">
    <source>
        <dbReference type="ARBA" id="ARBA00022963"/>
    </source>
</evidence>
<dbReference type="PANTHER" id="PTHR14226:SF29">
    <property type="entry name" value="NEUROPATHY TARGET ESTERASE SWS"/>
    <property type="match status" value="1"/>
</dbReference>